<dbReference type="InterPro" id="IPR050789">
    <property type="entry name" value="Diverse_Enzym_Activities"/>
</dbReference>
<dbReference type="Gene3D" id="3.40.710.10">
    <property type="entry name" value="DD-peptidase/beta-lactamase superfamily"/>
    <property type="match status" value="1"/>
</dbReference>
<accession>A0A841TIX6</accession>
<dbReference type="PANTHER" id="PTHR43283">
    <property type="entry name" value="BETA-LACTAMASE-RELATED"/>
    <property type="match status" value="1"/>
</dbReference>
<keyword evidence="4" id="KW-1185">Reference proteome</keyword>
<dbReference type="InterPro" id="IPR001466">
    <property type="entry name" value="Beta-lactam-related"/>
</dbReference>
<dbReference type="Proteomes" id="UP000574133">
    <property type="component" value="Unassembled WGS sequence"/>
</dbReference>
<dbReference type="PANTHER" id="PTHR43283:SF11">
    <property type="entry name" value="BETA-LACTAMASE-RELATED DOMAIN-CONTAINING PROTEIN"/>
    <property type="match status" value="1"/>
</dbReference>
<name>A0A841TIX6_9BACL</name>
<dbReference type="InterPro" id="IPR012338">
    <property type="entry name" value="Beta-lactam/transpept-like"/>
</dbReference>
<dbReference type="SUPFAM" id="SSF56601">
    <property type="entry name" value="beta-lactamase/transpeptidase-like"/>
    <property type="match status" value="1"/>
</dbReference>
<feature type="domain" description="Beta-lactamase-related" evidence="2">
    <location>
        <begin position="5"/>
        <end position="315"/>
    </location>
</feature>
<evidence type="ECO:0000313" key="3">
    <source>
        <dbReference type="EMBL" id="MBB6679809.1"/>
    </source>
</evidence>
<dbReference type="AlphaFoldDB" id="A0A841TIX6"/>
<evidence type="ECO:0000313" key="4">
    <source>
        <dbReference type="Proteomes" id="UP000574133"/>
    </source>
</evidence>
<comment type="caution">
    <text evidence="3">The sequence shown here is derived from an EMBL/GenBank/DDBJ whole genome shotgun (WGS) entry which is preliminary data.</text>
</comment>
<keyword evidence="1" id="KW-0378">Hydrolase</keyword>
<protein>
    <submittedName>
        <fullName evidence="3">Beta-lactamase family protein</fullName>
    </submittedName>
</protein>
<proteinExistence type="predicted"/>
<sequence length="332" mass="36948">MDNLNRLLRRWTEERLLPGAVVDVRLRGEKIFQAAYGSAEVTDVYDAASLTKVAVTLPSVLLLLQSSKLSLQDPVRKYLPEFRHAKVTIEHCLRHVTGLPAGVPGFRERYATRDIRQEILAQELVCEPGERVLYSDLGFILIGWIVERISGISLDSYIKDRILNQLNMADSCFNPPLSWRHRIAPTEWDGSKYLIGEVHDETCYRLGGVSGNAGLFTTAEDLARYAQMWLDPEAYGVLTRASVEACLASPQSGRGLGWQVKDGHDETFACGESWPIGSFGHTGYTGTSLWIDPSRELAVVFLTNAVHDGRDNPIRTLRPLLHKAVMASLAEG</sequence>
<reference evidence="3 4" key="1">
    <citation type="submission" date="2020-08" db="EMBL/GenBank/DDBJ databases">
        <title>Cohnella phylogeny.</title>
        <authorList>
            <person name="Dunlap C."/>
        </authorList>
    </citation>
    <scope>NUCLEOTIDE SEQUENCE [LARGE SCALE GENOMIC DNA]</scope>
    <source>
        <strain evidence="3 4">DSM 103658</strain>
    </source>
</reference>
<evidence type="ECO:0000259" key="2">
    <source>
        <dbReference type="Pfam" id="PF00144"/>
    </source>
</evidence>
<organism evidence="3 4">
    <name type="scientific">Cohnella lubricantis</name>
    <dbReference type="NCBI Taxonomy" id="2163172"/>
    <lineage>
        <taxon>Bacteria</taxon>
        <taxon>Bacillati</taxon>
        <taxon>Bacillota</taxon>
        <taxon>Bacilli</taxon>
        <taxon>Bacillales</taxon>
        <taxon>Paenibacillaceae</taxon>
        <taxon>Cohnella</taxon>
    </lineage>
</organism>
<dbReference type="RefSeq" id="WP_185181066.1">
    <property type="nucleotide sequence ID" value="NZ_CBCSEP010000003.1"/>
</dbReference>
<evidence type="ECO:0000256" key="1">
    <source>
        <dbReference type="ARBA" id="ARBA00022801"/>
    </source>
</evidence>
<gene>
    <name evidence="3" type="ORF">H4Q31_21220</name>
</gene>
<dbReference type="EMBL" id="JACJVN010000113">
    <property type="protein sequence ID" value="MBB6679809.1"/>
    <property type="molecule type" value="Genomic_DNA"/>
</dbReference>
<dbReference type="Pfam" id="PF00144">
    <property type="entry name" value="Beta-lactamase"/>
    <property type="match status" value="1"/>
</dbReference>
<dbReference type="GO" id="GO:0016787">
    <property type="term" value="F:hydrolase activity"/>
    <property type="evidence" value="ECO:0007669"/>
    <property type="project" value="UniProtKB-KW"/>
</dbReference>